<comment type="caution">
    <text evidence="2">The sequence shown here is derived from an EMBL/GenBank/DDBJ whole genome shotgun (WGS) entry which is preliminary data.</text>
</comment>
<gene>
    <name evidence="2" type="ORF">C900_05677</name>
</gene>
<dbReference type="PIRSF" id="PIRSF000887">
    <property type="entry name" value="Pesterase_MJ0037"/>
    <property type="match status" value="1"/>
</dbReference>
<protein>
    <recommendedName>
        <fullName evidence="1">Calcineurin-like phosphoesterase domain-containing protein</fullName>
    </recommendedName>
</protein>
<dbReference type="STRING" id="1237149.C900_05677"/>
<proteinExistence type="predicted"/>
<dbReference type="OrthoDB" id="9795838at2"/>
<dbReference type="NCBIfam" id="TIGR04123">
    <property type="entry name" value="P_estr_lig_assc"/>
    <property type="match status" value="1"/>
</dbReference>
<evidence type="ECO:0000313" key="3">
    <source>
        <dbReference type="Proteomes" id="UP000011135"/>
    </source>
</evidence>
<feature type="domain" description="Calcineurin-like phosphoesterase" evidence="1">
    <location>
        <begin position="25"/>
        <end position="147"/>
    </location>
</feature>
<dbReference type="RefSeq" id="WP_009582787.1">
    <property type="nucleotide sequence ID" value="NZ_AMZN01000089.1"/>
</dbReference>
<dbReference type="EMBL" id="AMZN01000089">
    <property type="protein sequence ID" value="ELR68851.1"/>
    <property type="molecule type" value="Genomic_DNA"/>
</dbReference>
<evidence type="ECO:0000259" key="1">
    <source>
        <dbReference type="Pfam" id="PF00149"/>
    </source>
</evidence>
<dbReference type="SUPFAM" id="SSF56300">
    <property type="entry name" value="Metallo-dependent phosphatases"/>
    <property type="match status" value="1"/>
</dbReference>
<dbReference type="GO" id="GO:0016787">
    <property type="term" value="F:hydrolase activity"/>
    <property type="evidence" value="ECO:0007669"/>
    <property type="project" value="InterPro"/>
</dbReference>
<reference evidence="2 3" key="1">
    <citation type="submission" date="2012-12" db="EMBL/GenBank/DDBJ databases">
        <title>Genome assembly of Fulvivirga imtechensis AK7.</title>
        <authorList>
            <person name="Nupur N."/>
            <person name="Khatri I."/>
            <person name="Kumar R."/>
            <person name="Subramanian S."/>
            <person name="Pinnaka A."/>
        </authorList>
    </citation>
    <scope>NUCLEOTIDE SEQUENCE [LARGE SCALE GENOMIC DNA]</scope>
    <source>
        <strain evidence="2 3">AK7</strain>
    </source>
</reference>
<dbReference type="InterPro" id="IPR004843">
    <property type="entry name" value="Calcineurin-like_PHP"/>
</dbReference>
<dbReference type="PANTHER" id="PTHR39323:SF1">
    <property type="entry name" value="BLR1149 PROTEIN"/>
    <property type="match status" value="1"/>
</dbReference>
<dbReference type="Pfam" id="PF00149">
    <property type="entry name" value="Metallophos"/>
    <property type="match status" value="1"/>
</dbReference>
<keyword evidence="3" id="KW-1185">Reference proteome</keyword>
<dbReference type="AlphaFoldDB" id="L8JIZ3"/>
<sequence length="214" mass="24629">MIEEFFVGDKKLVLFPEKAVFWESLRILLISDMHLGKINHFRRSGIPVPHKPNDENIERLIALLQCINPERVMFMGDLFHSHYNPEWEVFGQVLRYFPAISFELVQGNHDIMSDYQYQKHQLVVHNEPICIDDFILSHEPLEAVPAGKYNIAGHIHPGVKLRGKGRQGLRLPCFYFGAQQALLPAFGEFTGMHMIKPLANDQVFVIVEGKVIKL</sequence>
<dbReference type="InterPro" id="IPR026336">
    <property type="entry name" value="PdeM-like"/>
</dbReference>
<dbReference type="eggNOG" id="COG1407">
    <property type="taxonomic scope" value="Bacteria"/>
</dbReference>
<dbReference type="PANTHER" id="PTHR39323">
    <property type="entry name" value="BLR1149 PROTEIN"/>
    <property type="match status" value="1"/>
</dbReference>
<dbReference type="Proteomes" id="UP000011135">
    <property type="component" value="Unassembled WGS sequence"/>
</dbReference>
<organism evidence="2 3">
    <name type="scientific">Fulvivirga imtechensis AK7</name>
    <dbReference type="NCBI Taxonomy" id="1237149"/>
    <lineage>
        <taxon>Bacteria</taxon>
        <taxon>Pseudomonadati</taxon>
        <taxon>Bacteroidota</taxon>
        <taxon>Cytophagia</taxon>
        <taxon>Cytophagales</taxon>
        <taxon>Fulvivirgaceae</taxon>
        <taxon>Fulvivirga</taxon>
    </lineage>
</organism>
<dbReference type="InterPro" id="IPR024173">
    <property type="entry name" value="Pesterase_MJ0037-like"/>
</dbReference>
<name>L8JIZ3_9BACT</name>
<dbReference type="Gene3D" id="3.60.21.10">
    <property type="match status" value="1"/>
</dbReference>
<dbReference type="InterPro" id="IPR029052">
    <property type="entry name" value="Metallo-depent_PP-like"/>
</dbReference>
<evidence type="ECO:0000313" key="2">
    <source>
        <dbReference type="EMBL" id="ELR68851.1"/>
    </source>
</evidence>
<accession>L8JIZ3</accession>